<dbReference type="GO" id="GO:0005975">
    <property type="term" value="P:carbohydrate metabolic process"/>
    <property type="evidence" value="ECO:0007669"/>
    <property type="project" value="InterPro"/>
</dbReference>
<sequence length="303" mass="34391">MKKWIWLVSILLIVEVMVVGMFLMKNRTNSANQIKNKSQQETKLIEVGSDGKMTTDTSSDSISDKQKKEKPDTSKWLSSETEIAFPILMYHSLTTSTDGNTLKVPPAEFKEHLKWLKDNGYYTLSTEEAYLVLTEQKKPADKIVWITLDDGYLNNFEAGFPALKENNQHATINYITSKMGSDNYFNLDQMKEMADSSIIDIQSHTVNHLELNTLSDEQIKTELTDSMAFLNKNLDQQTLMICYPVGRYDERVVQIAQETGYKLALTTEPGLARQSDGLFALKRVRINPGLSGEMFGQTITAYQ</sequence>
<dbReference type="PANTHER" id="PTHR34216">
    <property type="match status" value="1"/>
</dbReference>
<dbReference type="RefSeq" id="WP_077275169.1">
    <property type="nucleotide sequence ID" value="NZ_CP019609.1"/>
</dbReference>
<gene>
    <name evidence="5" type="ORF">BW732_01750</name>
</gene>
<dbReference type="InterPro" id="IPR051398">
    <property type="entry name" value="Polysacch_Deacetylase"/>
</dbReference>
<dbReference type="CDD" id="cd10918">
    <property type="entry name" value="CE4_NodB_like_5s_6s"/>
    <property type="match status" value="1"/>
</dbReference>
<dbReference type="Gene3D" id="3.20.20.370">
    <property type="entry name" value="Glycoside hydrolase/deacetylase"/>
    <property type="match status" value="1"/>
</dbReference>
<protein>
    <submittedName>
        <fullName evidence="5">Uncharacterized protein</fullName>
    </submittedName>
</protein>
<name>A0A1Q2D3X9_9ENTE</name>
<accession>A0A1Q2D3X9</accession>
<reference evidence="5 6" key="1">
    <citation type="journal article" date="2010" name="Int. J. Syst. Evol. Microbiol.">
        <title>Vagococcus penaei sp. nov., isolated from spoilage microbiota of cooked shrimp (Penaeus vannamei).</title>
        <authorList>
            <person name="Jaffres E."/>
            <person name="Prevost H."/>
            <person name="Rossero A."/>
            <person name="Joffraud J.J."/>
            <person name="Dousset X."/>
        </authorList>
    </citation>
    <scope>NUCLEOTIDE SEQUENCE [LARGE SCALE GENOMIC DNA]</scope>
    <source>
        <strain evidence="5 6">CD276</strain>
    </source>
</reference>
<dbReference type="GO" id="GO:0016810">
    <property type="term" value="F:hydrolase activity, acting on carbon-nitrogen (but not peptide) bonds"/>
    <property type="evidence" value="ECO:0007669"/>
    <property type="project" value="InterPro"/>
</dbReference>
<organism evidence="5 6">
    <name type="scientific">Vagococcus penaei</name>
    <dbReference type="NCBI Taxonomy" id="633807"/>
    <lineage>
        <taxon>Bacteria</taxon>
        <taxon>Bacillati</taxon>
        <taxon>Bacillota</taxon>
        <taxon>Bacilli</taxon>
        <taxon>Lactobacillales</taxon>
        <taxon>Enterococcaceae</taxon>
        <taxon>Vagococcus</taxon>
    </lineage>
</organism>
<dbReference type="EMBL" id="CP019609">
    <property type="protein sequence ID" value="AQP53072.1"/>
    <property type="molecule type" value="Genomic_DNA"/>
</dbReference>
<dbReference type="InterPro" id="IPR002509">
    <property type="entry name" value="NODB_dom"/>
</dbReference>
<keyword evidence="6" id="KW-1185">Reference proteome</keyword>
<evidence type="ECO:0000256" key="1">
    <source>
        <dbReference type="ARBA" id="ARBA00004613"/>
    </source>
</evidence>
<comment type="subcellular location">
    <subcellularLocation>
        <location evidence="1">Secreted</location>
    </subcellularLocation>
</comment>
<evidence type="ECO:0000256" key="2">
    <source>
        <dbReference type="ARBA" id="ARBA00022729"/>
    </source>
</evidence>
<evidence type="ECO:0000313" key="5">
    <source>
        <dbReference type="EMBL" id="AQP53072.1"/>
    </source>
</evidence>
<keyword evidence="4" id="KW-0812">Transmembrane</keyword>
<dbReference type="PANTHER" id="PTHR34216:SF3">
    <property type="entry name" value="POLY-BETA-1,6-N-ACETYL-D-GLUCOSAMINE N-DEACETYLASE"/>
    <property type="match status" value="1"/>
</dbReference>
<feature type="region of interest" description="Disordered" evidence="3">
    <location>
        <begin position="45"/>
        <end position="75"/>
    </location>
</feature>
<dbReference type="AlphaFoldDB" id="A0A1Q2D3X9"/>
<dbReference type="STRING" id="633807.BW732_01750"/>
<keyword evidence="4" id="KW-1133">Transmembrane helix</keyword>
<dbReference type="OrthoDB" id="9778320at2"/>
<keyword evidence="4" id="KW-0472">Membrane</keyword>
<dbReference type="KEGG" id="vpi:BW732_01750"/>
<dbReference type="InterPro" id="IPR011330">
    <property type="entry name" value="Glyco_hydro/deAcase_b/a-brl"/>
</dbReference>
<evidence type="ECO:0000313" key="6">
    <source>
        <dbReference type="Proteomes" id="UP000188246"/>
    </source>
</evidence>
<dbReference type="Proteomes" id="UP000188246">
    <property type="component" value="Chromosome"/>
</dbReference>
<keyword evidence="2" id="KW-0732">Signal</keyword>
<feature type="transmembrane region" description="Helical" evidence="4">
    <location>
        <begin position="6"/>
        <end position="24"/>
    </location>
</feature>
<dbReference type="GO" id="GO:0005576">
    <property type="term" value="C:extracellular region"/>
    <property type="evidence" value="ECO:0007669"/>
    <property type="project" value="UniProtKB-SubCell"/>
</dbReference>
<dbReference type="PROSITE" id="PS51677">
    <property type="entry name" value="NODB"/>
    <property type="match status" value="1"/>
</dbReference>
<proteinExistence type="predicted"/>
<dbReference type="Pfam" id="PF01522">
    <property type="entry name" value="Polysacc_deac_1"/>
    <property type="match status" value="1"/>
</dbReference>
<feature type="compositionally biased region" description="Basic and acidic residues" evidence="3">
    <location>
        <begin position="62"/>
        <end position="73"/>
    </location>
</feature>
<dbReference type="SUPFAM" id="SSF88713">
    <property type="entry name" value="Glycoside hydrolase/deacetylase"/>
    <property type="match status" value="1"/>
</dbReference>
<evidence type="ECO:0000256" key="3">
    <source>
        <dbReference type="SAM" id="MobiDB-lite"/>
    </source>
</evidence>
<evidence type="ECO:0000256" key="4">
    <source>
        <dbReference type="SAM" id="Phobius"/>
    </source>
</evidence>